<dbReference type="AlphaFoldDB" id="A0A835I872"/>
<evidence type="ECO:0000256" key="2">
    <source>
        <dbReference type="ARBA" id="ARBA00022741"/>
    </source>
</evidence>
<dbReference type="Pfam" id="PF00133">
    <property type="entry name" value="tRNA-synt_1"/>
    <property type="match status" value="1"/>
</dbReference>
<accession>A0A835I872</accession>
<keyword evidence="2" id="KW-0547">Nucleotide-binding</keyword>
<dbReference type="GO" id="GO:0006428">
    <property type="term" value="P:isoleucyl-tRNA aminoacylation"/>
    <property type="evidence" value="ECO:0007669"/>
    <property type="project" value="TreeGrafter"/>
</dbReference>
<reference evidence="9 10" key="1">
    <citation type="submission" date="2020-10" db="EMBL/GenBank/DDBJ databases">
        <title>The Coptis chinensis genome and diversification of protoberbering-type alkaloids.</title>
        <authorList>
            <person name="Wang B."/>
            <person name="Shu S."/>
            <person name="Song C."/>
            <person name="Liu Y."/>
        </authorList>
    </citation>
    <scope>NUCLEOTIDE SEQUENCE [LARGE SCALE GENOMIC DNA]</scope>
    <source>
        <strain evidence="9">HL-2020</strain>
        <tissue evidence="9">Leaf</tissue>
    </source>
</reference>
<dbReference type="OrthoDB" id="1706657at2759"/>
<comment type="caution">
    <text evidence="9">The sequence shown here is derived from an EMBL/GenBank/DDBJ whole genome shotgun (WGS) entry which is preliminary data.</text>
</comment>
<dbReference type="InterPro" id="IPR013155">
    <property type="entry name" value="M/V/L/I-tRNA-synth_anticd-bd"/>
</dbReference>
<feature type="domain" description="Methionyl/Valyl/Leucyl/Isoleucyl-tRNA synthetase anticodon-binding" evidence="8">
    <location>
        <begin position="172"/>
        <end position="288"/>
    </location>
</feature>
<dbReference type="GO" id="GO:0005524">
    <property type="term" value="F:ATP binding"/>
    <property type="evidence" value="ECO:0007669"/>
    <property type="project" value="UniProtKB-KW"/>
</dbReference>
<keyword evidence="5" id="KW-0030">Aminoacyl-tRNA synthetase</keyword>
<evidence type="ECO:0000256" key="5">
    <source>
        <dbReference type="ARBA" id="ARBA00023146"/>
    </source>
</evidence>
<evidence type="ECO:0000313" key="9">
    <source>
        <dbReference type="EMBL" id="KAF9611942.1"/>
    </source>
</evidence>
<dbReference type="CDD" id="cd07961">
    <property type="entry name" value="Anticodon_Ia_Ile_ABEc"/>
    <property type="match status" value="1"/>
</dbReference>
<dbReference type="EMBL" id="JADFTS010000004">
    <property type="protein sequence ID" value="KAF9611942.1"/>
    <property type="molecule type" value="Genomic_DNA"/>
</dbReference>
<dbReference type="InterPro" id="IPR033709">
    <property type="entry name" value="Anticodon_Ile_ABEc"/>
</dbReference>
<dbReference type="InterPro" id="IPR009080">
    <property type="entry name" value="tRNAsynth_Ia_anticodon-bd"/>
</dbReference>
<keyword evidence="4" id="KW-0648">Protein biosynthesis</keyword>
<dbReference type="Pfam" id="PF19302">
    <property type="entry name" value="DUF5915"/>
    <property type="match status" value="1"/>
</dbReference>
<evidence type="ECO:0000256" key="6">
    <source>
        <dbReference type="ARBA" id="ARBA00048359"/>
    </source>
</evidence>
<organism evidence="9 10">
    <name type="scientific">Coptis chinensis</name>
    <dbReference type="NCBI Taxonomy" id="261450"/>
    <lineage>
        <taxon>Eukaryota</taxon>
        <taxon>Viridiplantae</taxon>
        <taxon>Streptophyta</taxon>
        <taxon>Embryophyta</taxon>
        <taxon>Tracheophyta</taxon>
        <taxon>Spermatophyta</taxon>
        <taxon>Magnoliopsida</taxon>
        <taxon>Ranunculales</taxon>
        <taxon>Ranunculaceae</taxon>
        <taxon>Coptidoideae</taxon>
        <taxon>Coptis</taxon>
    </lineage>
</organism>
<keyword evidence="1" id="KW-0436">Ligase</keyword>
<dbReference type="InterPro" id="IPR014729">
    <property type="entry name" value="Rossmann-like_a/b/a_fold"/>
</dbReference>
<dbReference type="Gene3D" id="1.10.730.10">
    <property type="entry name" value="Isoleucyl-tRNA Synthetase, Domain 1"/>
    <property type="match status" value="1"/>
</dbReference>
<sequence length="473" mass="53764">MEHTLSVPNPIYHRSGVVPYAYIHYPFENVELFENNNFPGNFVAEGIDQTRGWFYTLMVLSMALFGKPAFRNIICNGHVLAADGRKMSKSLRNYPPPTEILDNYGADALRLYLINSPVVRAEQLHFKGEGVYSVVKNVFLPWYNAYRFLVQNAKRLEAEGYALFVPIDQVTLQRLTNIYVGLNRNRLRGRTGEEDCRQVLSTLYHVLLTTCEVMAPFTPFFTEVLYQNMRKVCNGSEESIHYCSFPQVGGKRDEHIEQSVSRMMTVINLARILRERHNKSLKTPLREMIIVHPDSGFLEYIDGKLRDVLGKRLGKAMGNVAKEVKAMSQTDILTFERVGERPDDTEEKEILDAAGDGDDLVILGFRPDESLSEAGVAREIVSRIQKLRKKAGLEPMDVVEVYFESLRDDQSILHQVLKSQQNYIKEALGSPLLPSVMAPLQNVILCEESFHGISGLAFTIRLARPALTFNLRK</sequence>
<evidence type="ECO:0008006" key="11">
    <source>
        <dbReference type="Google" id="ProtNLM"/>
    </source>
</evidence>
<dbReference type="PANTHER" id="PTHR42780:SF1">
    <property type="entry name" value="ISOLEUCINE--TRNA LIGASE, CYTOPLASMIC"/>
    <property type="match status" value="1"/>
</dbReference>
<dbReference type="PANTHER" id="PTHR42780">
    <property type="entry name" value="SOLEUCYL-TRNA SYNTHETASE"/>
    <property type="match status" value="1"/>
</dbReference>
<protein>
    <recommendedName>
        <fullName evidence="11">Isoleucyl-tRNA synthetase</fullName>
    </recommendedName>
</protein>
<proteinExistence type="predicted"/>
<dbReference type="GO" id="GO:0004822">
    <property type="term" value="F:isoleucine-tRNA ligase activity"/>
    <property type="evidence" value="ECO:0007669"/>
    <property type="project" value="UniProtKB-EC"/>
</dbReference>
<feature type="domain" description="Aminoacyl-tRNA synthetase class Ia" evidence="7">
    <location>
        <begin position="13"/>
        <end position="124"/>
    </location>
</feature>
<evidence type="ECO:0000313" key="10">
    <source>
        <dbReference type="Proteomes" id="UP000631114"/>
    </source>
</evidence>
<dbReference type="Proteomes" id="UP000631114">
    <property type="component" value="Unassembled WGS sequence"/>
</dbReference>
<name>A0A835I872_9MAGN</name>
<gene>
    <name evidence="9" type="ORF">IFM89_037162</name>
</gene>
<evidence type="ECO:0000259" key="7">
    <source>
        <dbReference type="Pfam" id="PF00133"/>
    </source>
</evidence>
<keyword evidence="3" id="KW-0067">ATP-binding</keyword>
<evidence type="ECO:0000256" key="3">
    <source>
        <dbReference type="ARBA" id="ARBA00022840"/>
    </source>
</evidence>
<dbReference type="Gene3D" id="3.40.50.620">
    <property type="entry name" value="HUPs"/>
    <property type="match status" value="1"/>
</dbReference>
<evidence type="ECO:0000259" key="8">
    <source>
        <dbReference type="Pfam" id="PF08264"/>
    </source>
</evidence>
<dbReference type="SUPFAM" id="SSF52374">
    <property type="entry name" value="Nucleotidylyl transferase"/>
    <property type="match status" value="1"/>
</dbReference>
<evidence type="ECO:0000256" key="1">
    <source>
        <dbReference type="ARBA" id="ARBA00022598"/>
    </source>
</evidence>
<dbReference type="GO" id="GO:0000049">
    <property type="term" value="F:tRNA binding"/>
    <property type="evidence" value="ECO:0007669"/>
    <property type="project" value="InterPro"/>
</dbReference>
<dbReference type="Pfam" id="PF08264">
    <property type="entry name" value="Anticodon_1"/>
    <property type="match status" value="1"/>
</dbReference>
<comment type="catalytic activity">
    <reaction evidence="6">
        <text>tRNA(Ile) + L-isoleucine + ATP = L-isoleucyl-tRNA(Ile) + AMP + diphosphate</text>
        <dbReference type="Rhea" id="RHEA:11060"/>
        <dbReference type="Rhea" id="RHEA-COMP:9666"/>
        <dbReference type="Rhea" id="RHEA-COMP:9695"/>
        <dbReference type="ChEBI" id="CHEBI:30616"/>
        <dbReference type="ChEBI" id="CHEBI:33019"/>
        <dbReference type="ChEBI" id="CHEBI:58045"/>
        <dbReference type="ChEBI" id="CHEBI:78442"/>
        <dbReference type="ChEBI" id="CHEBI:78528"/>
        <dbReference type="ChEBI" id="CHEBI:456215"/>
        <dbReference type="EC" id="6.1.1.5"/>
    </reaction>
</comment>
<dbReference type="SUPFAM" id="SSF47323">
    <property type="entry name" value="Anticodon-binding domain of a subclass of class I aminoacyl-tRNA synthetases"/>
    <property type="match status" value="1"/>
</dbReference>
<evidence type="ECO:0000256" key="4">
    <source>
        <dbReference type="ARBA" id="ARBA00022917"/>
    </source>
</evidence>
<dbReference type="InterPro" id="IPR023586">
    <property type="entry name" value="Ile-tRNA-ligase_type2"/>
</dbReference>
<keyword evidence="10" id="KW-1185">Reference proteome</keyword>
<dbReference type="InterPro" id="IPR002300">
    <property type="entry name" value="aa-tRNA-synth_Ia"/>
</dbReference>